<organism evidence="1 2">
    <name type="scientific">Modicisalibacter luteus</name>
    <dbReference type="NCBI Taxonomy" id="453962"/>
    <lineage>
        <taxon>Bacteria</taxon>
        <taxon>Pseudomonadati</taxon>
        <taxon>Pseudomonadota</taxon>
        <taxon>Gammaproteobacteria</taxon>
        <taxon>Oceanospirillales</taxon>
        <taxon>Halomonadaceae</taxon>
        <taxon>Modicisalibacter</taxon>
    </lineage>
</organism>
<dbReference type="NCBIfam" id="NF047331">
    <property type="entry name" value="phage_HTJ"/>
    <property type="match status" value="1"/>
</dbReference>
<protein>
    <submittedName>
        <fullName evidence="1">Phage head-tail joining protein</fullName>
    </submittedName>
</protein>
<reference evidence="2" key="1">
    <citation type="journal article" date="2019" name="Int. J. Syst. Evol. Microbiol.">
        <title>The Global Catalogue of Microorganisms (GCM) 10K type strain sequencing project: providing services to taxonomists for standard genome sequencing and annotation.</title>
        <authorList>
            <consortium name="The Broad Institute Genomics Platform"/>
            <consortium name="The Broad Institute Genome Sequencing Center for Infectious Disease"/>
            <person name="Wu L."/>
            <person name="Ma J."/>
        </authorList>
    </citation>
    <scope>NUCLEOTIDE SEQUENCE [LARGE SCALE GENOMIC DNA]</scope>
    <source>
        <strain evidence="2">KCTC 12847</strain>
    </source>
</reference>
<dbReference type="EMBL" id="JBHRUH010000031">
    <property type="protein sequence ID" value="MFC3293248.1"/>
    <property type="molecule type" value="Genomic_DNA"/>
</dbReference>
<gene>
    <name evidence="1" type="ORF">ACFOEI_14420</name>
</gene>
<evidence type="ECO:0000313" key="2">
    <source>
        <dbReference type="Proteomes" id="UP001595640"/>
    </source>
</evidence>
<evidence type="ECO:0000313" key="1">
    <source>
        <dbReference type="EMBL" id="MFC3293248.1"/>
    </source>
</evidence>
<keyword evidence="2" id="KW-1185">Reference proteome</keyword>
<dbReference type="InterPro" id="IPR004174">
    <property type="entry name" value="GpW"/>
</dbReference>
<proteinExistence type="predicted"/>
<dbReference type="InterPro" id="IPR036626">
    <property type="entry name" value="GpW_sf"/>
</dbReference>
<dbReference type="Pfam" id="PF02831">
    <property type="entry name" value="gpW"/>
    <property type="match status" value="1"/>
</dbReference>
<dbReference type="SUPFAM" id="SSF64210">
    <property type="entry name" value="Head-to-tail joining protein W, gpW"/>
    <property type="match status" value="1"/>
</dbReference>
<comment type="caution">
    <text evidence="1">The sequence shown here is derived from an EMBL/GenBank/DDBJ whole genome shotgun (WGS) entry which is preliminary data.</text>
</comment>
<dbReference type="Proteomes" id="UP001595640">
    <property type="component" value="Unassembled WGS sequence"/>
</dbReference>
<dbReference type="Gene3D" id="3.30.1580.10">
    <property type="entry name" value="Head-to-tail joining protein W"/>
    <property type="match status" value="1"/>
</dbReference>
<accession>A0ABV7M315</accession>
<name>A0ABV7M315_9GAMM</name>
<dbReference type="RefSeq" id="WP_019020581.1">
    <property type="nucleotide sequence ID" value="NZ_BMXD01000001.1"/>
</dbReference>
<sequence>MAYTADDLASIRRAIVELARGQRVTTVTHNGRTVQYAQSDIDALRDLAREIALELKHAGGRRRSRTHYVTTSKGL</sequence>